<feature type="compositionally biased region" description="Polar residues" evidence="1">
    <location>
        <begin position="182"/>
        <end position="197"/>
    </location>
</feature>
<proteinExistence type="predicted"/>
<gene>
    <name evidence="2" type="ORF">PCL_11991</name>
</gene>
<sequence>MMIIAAPDPSQTHTWYQSTDTYMVSINRHIIQVVRRQVGPFYSVRKQAHSLTRHPSQHEIGQVVVIQIHWDPVDATLDTAPRYKAAQSSGHNNTTETNTGGAQKHKGQPATSSRARPSRRPPFFPCVLSPEPEPLPSVRSDASMRPLLPVESQCADSPALHDRQNEEQSPPEDEAPSKAEPSPQNRFVPQSKNNNNKAPRPQVRPV</sequence>
<feature type="region of interest" description="Disordered" evidence="1">
    <location>
        <begin position="84"/>
        <end position="206"/>
    </location>
</feature>
<dbReference type="AlphaFoldDB" id="A0A2U3EBL7"/>
<comment type="caution">
    <text evidence="2">The sequence shown here is derived from an EMBL/GenBank/DDBJ whole genome shotgun (WGS) entry which is preliminary data.</text>
</comment>
<dbReference type="Proteomes" id="UP000245956">
    <property type="component" value="Unassembled WGS sequence"/>
</dbReference>
<reference evidence="2 3" key="1">
    <citation type="journal article" date="2016" name="Front. Microbiol.">
        <title>Genome and transcriptome sequences reveal the specific parasitism of the nematophagous Purpureocillium lilacinum 36-1.</title>
        <authorList>
            <person name="Xie J."/>
            <person name="Li S."/>
            <person name="Mo C."/>
            <person name="Xiao X."/>
            <person name="Peng D."/>
            <person name="Wang G."/>
            <person name="Xiao Y."/>
        </authorList>
    </citation>
    <scope>NUCLEOTIDE SEQUENCE [LARGE SCALE GENOMIC DNA]</scope>
    <source>
        <strain evidence="2 3">36-1</strain>
    </source>
</reference>
<protein>
    <submittedName>
        <fullName evidence="2">Uncharacterized protein</fullName>
    </submittedName>
</protein>
<name>A0A2U3EBL7_PURLI</name>
<accession>A0A2U3EBL7</accession>
<feature type="compositionally biased region" description="Low complexity" evidence="1">
    <location>
        <begin position="90"/>
        <end position="101"/>
    </location>
</feature>
<evidence type="ECO:0000313" key="2">
    <source>
        <dbReference type="EMBL" id="PWI71897.1"/>
    </source>
</evidence>
<evidence type="ECO:0000313" key="3">
    <source>
        <dbReference type="Proteomes" id="UP000245956"/>
    </source>
</evidence>
<evidence type="ECO:0000256" key="1">
    <source>
        <dbReference type="SAM" id="MobiDB-lite"/>
    </source>
</evidence>
<organism evidence="2 3">
    <name type="scientific">Purpureocillium lilacinum</name>
    <name type="common">Paecilomyces lilacinus</name>
    <dbReference type="NCBI Taxonomy" id="33203"/>
    <lineage>
        <taxon>Eukaryota</taxon>
        <taxon>Fungi</taxon>
        <taxon>Dikarya</taxon>
        <taxon>Ascomycota</taxon>
        <taxon>Pezizomycotina</taxon>
        <taxon>Sordariomycetes</taxon>
        <taxon>Hypocreomycetidae</taxon>
        <taxon>Hypocreales</taxon>
        <taxon>Ophiocordycipitaceae</taxon>
        <taxon>Purpureocillium</taxon>
    </lineage>
</organism>
<dbReference type="EMBL" id="LCWV01000007">
    <property type="protein sequence ID" value="PWI71897.1"/>
    <property type="molecule type" value="Genomic_DNA"/>
</dbReference>